<evidence type="ECO:0000256" key="3">
    <source>
        <dbReference type="ARBA" id="ARBA00022912"/>
    </source>
</evidence>
<dbReference type="OrthoDB" id="9788539at2"/>
<dbReference type="Gene3D" id="3.20.20.140">
    <property type="entry name" value="Metal-dependent hydrolases"/>
    <property type="match status" value="1"/>
</dbReference>
<reference evidence="6 7" key="1">
    <citation type="submission" date="2019-09" db="EMBL/GenBank/DDBJ databases">
        <title>Whole genome sequences of isolates from the Mars Exploration Rovers.</title>
        <authorList>
            <person name="Seuylemezian A."/>
            <person name="Vaishampayan P."/>
        </authorList>
    </citation>
    <scope>NUCLEOTIDE SEQUENCE [LARGE SCALE GENOMIC DNA]</scope>
    <source>
        <strain evidence="6 7">MER_TA_151</strain>
    </source>
</reference>
<name>A0A5J5GZZ1_9BACI</name>
<gene>
    <name evidence="6" type="ORF">F4V44_24505</name>
</gene>
<dbReference type="GO" id="GO:0004725">
    <property type="term" value="F:protein tyrosine phosphatase activity"/>
    <property type="evidence" value="ECO:0007669"/>
    <property type="project" value="UniProtKB-UniRule"/>
</dbReference>
<evidence type="ECO:0000313" key="7">
    <source>
        <dbReference type="Proteomes" id="UP000326671"/>
    </source>
</evidence>
<dbReference type="PIRSF" id="PIRSF016557">
    <property type="entry name" value="Caps_synth_CpsB"/>
    <property type="match status" value="1"/>
</dbReference>
<dbReference type="PANTHER" id="PTHR39181">
    <property type="entry name" value="TYROSINE-PROTEIN PHOSPHATASE YWQE"/>
    <property type="match status" value="1"/>
</dbReference>
<dbReference type="EC" id="3.1.3.48" evidence="5"/>
<keyword evidence="2 5" id="KW-0378">Hydrolase</keyword>
<comment type="catalytic activity">
    <reaction evidence="4 5">
        <text>O-phospho-L-tyrosyl-[protein] + H2O = L-tyrosyl-[protein] + phosphate</text>
        <dbReference type="Rhea" id="RHEA:10684"/>
        <dbReference type="Rhea" id="RHEA-COMP:10136"/>
        <dbReference type="Rhea" id="RHEA-COMP:20101"/>
        <dbReference type="ChEBI" id="CHEBI:15377"/>
        <dbReference type="ChEBI" id="CHEBI:43474"/>
        <dbReference type="ChEBI" id="CHEBI:46858"/>
        <dbReference type="ChEBI" id="CHEBI:61978"/>
        <dbReference type="EC" id="3.1.3.48"/>
    </reaction>
</comment>
<proteinExistence type="inferred from homology"/>
<dbReference type="PANTHER" id="PTHR39181:SF1">
    <property type="entry name" value="TYROSINE-PROTEIN PHOSPHATASE YWQE"/>
    <property type="match status" value="1"/>
</dbReference>
<keyword evidence="7" id="KW-1185">Reference proteome</keyword>
<comment type="similarity">
    <text evidence="1 5">Belongs to the metallo-dependent hydrolases superfamily. CpsB/CapC family.</text>
</comment>
<dbReference type="EMBL" id="VYKL01000048">
    <property type="protein sequence ID" value="KAA9013830.1"/>
    <property type="molecule type" value="Genomic_DNA"/>
</dbReference>
<sequence>MIDIHCHILPGVDDGAQTIEDSIIMAKEAVQEGIRTIIATPHHQNHQYINEKHSILEKVSDLNEQLVKAEVPLKILPGQENRLYGEILEDYLAGGKILPLAESSYLFIEFPSGHVPRYAERLLFEIQTEGLIPIIVHPERNQELIENPDMLYKFVKNGALTQVTAGSVCGYFGKKIKKFSHQLIEANLTHFIASDAHNVTSRGFKMAEAFAEVEKSYGNDMVYMLKENAELLVKNQRVNKEIPEKVVRKKFLGIF</sequence>
<dbReference type="AlphaFoldDB" id="A0A5J5GZZ1"/>
<accession>A0A5J5GZZ1</accession>
<dbReference type="InterPro" id="IPR016667">
    <property type="entry name" value="Caps_polysacc_synth_CpsB/CapC"/>
</dbReference>
<dbReference type="Pfam" id="PF19567">
    <property type="entry name" value="CpsB_CapC"/>
    <property type="match status" value="1"/>
</dbReference>
<evidence type="ECO:0000256" key="4">
    <source>
        <dbReference type="ARBA" id="ARBA00051722"/>
    </source>
</evidence>
<evidence type="ECO:0000256" key="1">
    <source>
        <dbReference type="ARBA" id="ARBA00005750"/>
    </source>
</evidence>
<evidence type="ECO:0000256" key="2">
    <source>
        <dbReference type="ARBA" id="ARBA00022801"/>
    </source>
</evidence>
<comment type="caution">
    <text evidence="6">The sequence shown here is derived from an EMBL/GenBank/DDBJ whole genome shotgun (WGS) entry which is preliminary data.</text>
</comment>
<protein>
    <recommendedName>
        <fullName evidence="5">Tyrosine-protein phosphatase</fullName>
        <ecNumber evidence="5">3.1.3.48</ecNumber>
    </recommendedName>
</protein>
<dbReference type="GO" id="GO:0030145">
    <property type="term" value="F:manganese ion binding"/>
    <property type="evidence" value="ECO:0007669"/>
    <property type="project" value="UniProtKB-UniRule"/>
</dbReference>
<dbReference type="SUPFAM" id="SSF89550">
    <property type="entry name" value="PHP domain-like"/>
    <property type="match status" value="1"/>
</dbReference>
<keyword evidence="3 5" id="KW-0904">Protein phosphatase</keyword>
<evidence type="ECO:0000256" key="5">
    <source>
        <dbReference type="PIRNR" id="PIRNR016557"/>
    </source>
</evidence>
<dbReference type="RefSeq" id="WP_150442634.1">
    <property type="nucleotide sequence ID" value="NZ_VYKL01000048.1"/>
</dbReference>
<organism evidence="6 7">
    <name type="scientific">Niallia endozanthoxylica</name>
    <dbReference type="NCBI Taxonomy" id="2036016"/>
    <lineage>
        <taxon>Bacteria</taxon>
        <taxon>Bacillati</taxon>
        <taxon>Bacillota</taxon>
        <taxon>Bacilli</taxon>
        <taxon>Bacillales</taxon>
        <taxon>Bacillaceae</taxon>
        <taxon>Niallia</taxon>
    </lineage>
</organism>
<dbReference type="Proteomes" id="UP000326671">
    <property type="component" value="Unassembled WGS sequence"/>
</dbReference>
<dbReference type="InterPro" id="IPR016195">
    <property type="entry name" value="Pol/histidinol_Pase-like"/>
</dbReference>
<evidence type="ECO:0000313" key="6">
    <source>
        <dbReference type="EMBL" id="KAA9013830.1"/>
    </source>
</evidence>